<keyword evidence="7" id="KW-1185">Reference proteome</keyword>
<dbReference type="Gene3D" id="1.10.150.570">
    <property type="entry name" value="GidA associated domain, C-terminal subdomain"/>
    <property type="match status" value="1"/>
</dbReference>
<dbReference type="GO" id="GO:0005829">
    <property type="term" value="C:cytosol"/>
    <property type="evidence" value="ECO:0007669"/>
    <property type="project" value="TreeGrafter"/>
</dbReference>
<dbReference type="InterPro" id="IPR044920">
    <property type="entry name" value="MnmG_C_subdom_sf"/>
</dbReference>
<comment type="cofactor">
    <cofactor evidence="1">
        <name>FAD</name>
        <dbReference type="ChEBI" id="CHEBI:57692"/>
    </cofactor>
</comment>
<gene>
    <name evidence="6" type="ORF">GBAR_LOCUS14743</name>
</gene>
<dbReference type="GO" id="GO:0050660">
    <property type="term" value="F:flavin adenine dinucleotide binding"/>
    <property type="evidence" value="ECO:0007669"/>
    <property type="project" value="InterPro"/>
</dbReference>
<keyword evidence="3" id="KW-0285">Flavoprotein</keyword>
<dbReference type="InterPro" id="IPR026904">
    <property type="entry name" value="MnmG_C"/>
</dbReference>
<dbReference type="InterPro" id="IPR002218">
    <property type="entry name" value="MnmG-rel"/>
</dbReference>
<sequence length="178" mass="20789">MRTLLFKGYFADCVSECRFKLTQSIQNRLIDGAHLLRDTICPPGLWWKLLNTPYETRSVWSVLKHSNTPPFEIFLSITDLFSGDYHLFERLYIEAHYEDLLQRQQNDIRRIEREENLVIPSELSFERFTNLSLECREALQMHRPLTIGAAKQIPGITPAALLILIHHIRNLLNTPSIT</sequence>
<dbReference type="GO" id="GO:0070899">
    <property type="term" value="P:mitochondrial tRNA wobble uridine modification"/>
    <property type="evidence" value="ECO:0007669"/>
    <property type="project" value="UniProtKB-ARBA"/>
</dbReference>
<name>A0AA35S9U0_GEOBA</name>
<protein>
    <submittedName>
        <fullName evidence="6">tRNA uridine 5-carboxymethylaminomethyl modification enzyme MnmG</fullName>
    </submittedName>
</protein>
<dbReference type="Pfam" id="PF13932">
    <property type="entry name" value="SAM_GIDA_C"/>
    <property type="match status" value="1"/>
</dbReference>
<proteinExistence type="inferred from homology"/>
<dbReference type="GO" id="GO:0030488">
    <property type="term" value="P:tRNA methylation"/>
    <property type="evidence" value="ECO:0007669"/>
    <property type="project" value="TreeGrafter"/>
</dbReference>
<evidence type="ECO:0000259" key="5">
    <source>
        <dbReference type="SMART" id="SM01228"/>
    </source>
</evidence>
<comment type="caution">
    <text evidence="6">The sequence shown here is derived from an EMBL/GenBank/DDBJ whole genome shotgun (WGS) entry which is preliminary data.</text>
</comment>
<dbReference type="FunFam" id="1.10.150.570:FF:000001">
    <property type="entry name" value="tRNA uridine 5-carboxymethylaminomethyl modification enzyme MnmG"/>
    <property type="match status" value="1"/>
</dbReference>
<feature type="domain" description="tRNA uridine 5-carboxymethylaminomethyl modification enzyme C-terminal subdomain" evidence="5">
    <location>
        <begin position="95"/>
        <end position="166"/>
    </location>
</feature>
<evidence type="ECO:0000256" key="3">
    <source>
        <dbReference type="ARBA" id="ARBA00022630"/>
    </source>
</evidence>
<comment type="similarity">
    <text evidence="2">Belongs to the MnmG family.</text>
</comment>
<evidence type="ECO:0000313" key="6">
    <source>
        <dbReference type="EMBL" id="CAI8025534.1"/>
    </source>
</evidence>
<evidence type="ECO:0000256" key="1">
    <source>
        <dbReference type="ARBA" id="ARBA00001974"/>
    </source>
</evidence>
<dbReference type="AlphaFoldDB" id="A0AA35S9U0"/>
<dbReference type="InterPro" id="IPR047001">
    <property type="entry name" value="MnmG_C_subdom"/>
</dbReference>
<accession>A0AA35S9U0</accession>
<evidence type="ECO:0000313" key="7">
    <source>
        <dbReference type="Proteomes" id="UP001174909"/>
    </source>
</evidence>
<dbReference type="PANTHER" id="PTHR11806:SF2">
    <property type="entry name" value="METHYLENETETRAHYDROFOLATE--TRNA-(URACIL-5-)-METHYLTRANSFERASE TRMFO"/>
    <property type="match status" value="1"/>
</dbReference>
<evidence type="ECO:0000256" key="2">
    <source>
        <dbReference type="ARBA" id="ARBA00007653"/>
    </source>
</evidence>
<reference evidence="6" key="1">
    <citation type="submission" date="2023-03" db="EMBL/GenBank/DDBJ databases">
        <authorList>
            <person name="Steffen K."/>
            <person name="Cardenas P."/>
        </authorList>
    </citation>
    <scope>NUCLEOTIDE SEQUENCE</scope>
</reference>
<organism evidence="6 7">
    <name type="scientific">Geodia barretti</name>
    <name type="common">Barrett's horny sponge</name>
    <dbReference type="NCBI Taxonomy" id="519541"/>
    <lineage>
        <taxon>Eukaryota</taxon>
        <taxon>Metazoa</taxon>
        <taxon>Porifera</taxon>
        <taxon>Demospongiae</taxon>
        <taxon>Heteroscleromorpha</taxon>
        <taxon>Tetractinellida</taxon>
        <taxon>Astrophorina</taxon>
        <taxon>Geodiidae</taxon>
        <taxon>Geodia</taxon>
    </lineage>
</organism>
<dbReference type="PANTHER" id="PTHR11806">
    <property type="entry name" value="GLUCOSE INHIBITED DIVISION PROTEIN A"/>
    <property type="match status" value="1"/>
</dbReference>
<keyword evidence="4" id="KW-0274">FAD</keyword>
<evidence type="ECO:0000256" key="4">
    <source>
        <dbReference type="ARBA" id="ARBA00022827"/>
    </source>
</evidence>
<dbReference type="SMART" id="SM01228">
    <property type="entry name" value="GIDA_assoc_3"/>
    <property type="match status" value="1"/>
</dbReference>
<dbReference type="EMBL" id="CASHTH010002161">
    <property type="protein sequence ID" value="CAI8025534.1"/>
    <property type="molecule type" value="Genomic_DNA"/>
</dbReference>
<dbReference type="Proteomes" id="UP001174909">
    <property type="component" value="Unassembled WGS sequence"/>
</dbReference>
<dbReference type="GO" id="GO:0005739">
    <property type="term" value="C:mitochondrion"/>
    <property type="evidence" value="ECO:0007669"/>
    <property type="project" value="GOC"/>
</dbReference>